<dbReference type="GO" id="GO:0005664">
    <property type="term" value="C:nuclear origin of replication recognition complex"/>
    <property type="evidence" value="ECO:0007669"/>
    <property type="project" value="InterPro"/>
</dbReference>
<protein>
    <submittedName>
        <fullName evidence="9">Uncharacterized protein</fullName>
    </submittedName>
</protein>
<dbReference type="CDD" id="cd20704">
    <property type="entry name" value="Orc3"/>
    <property type="match status" value="1"/>
</dbReference>
<dbReference type="InParanoid" id="A0A067Q209"/>
<dbReference type="GO" id="GO:0031261">
    <property type="term" value="C:DNA replication preinitiation complex"/>
    <property type="evidence" value="ECO:0007669"/>
    <property type="project" value="TreeGrafter"/>
</dbReference>
<dbReference type="Proteomes" id="UP000027265">
    <property type="component" value="Unassembled WGS sequence"/>
</dbReference>
<evidence type="ECO:0000313" key="10">
    <source>
        <dbReference type="Proteomes" id="UP000027265"/>
    </source>
</evidence>
<dbReference type="OrthoDB" id="10265211at2759"/>
<dbReference type="HOGENOM" id="CLU_010669_1_0_1"/>
<evidence type="ECO:0000256" key="3">
    <source>
        <dbReference type="ARBA" id="ARBA00022705"/>
    </source>
</evidence>
<dbReference type="InterPro" id="IPR040855">
    <property type="entry name" value="ORC_WH_C"/>
</dbReference>
<sequence>MSLDAVLNDANQTAVYIPFEAPGDDNEDDSRPELSNPPYEDRDLPDGFNLRLESYRAAWQKCLVRIQSILHALHSPLASEIVHEVDDAYFNVLPDLPYPEIPTIAVYCPPGGSSLLNDVTRVLDPSRNRRDGDDMDVDAESDDEHRRHAFIGHLYPPECSSITSTMKSLVTQFVDRSPDGLDEQIKRKPSTSLANFDINLVEAWWRAVKNAHAGQIPPQLAIILHDFEQFDPSIIQDLMYILSLHISRLPFILILSLSSPPTPSYLHATYPRSTLALLRIRNFIVPSGPRILEEVFLKTFFDLEFEPDVMIGPSTIEHIAEYFFRFNPSLDAVLTILQLTYLKHFDEPLAVFIHDSLLGTPSLDEAYTKLAQPSSLKFLESLLARHSHTPPSPPLPTPSKSPTKSKSRSPPLTLHASANEWAAQTIPSLLTSLDSYRETFKSRARDVRIGFAVFRVVRGFLLELGYKLDIGKGKERVGFEFESEMMIKALRGRFGREGRALSGIVQNLPSDHLDSLLASLSKFFESLAPHIYEKEKPAIEQVAAWVSSLSCESGPSSAPTITGEFSEWLSAYLEEHIRNLEDCKLCDVWYTGSTPFPFELINPAPRISIISALLHPDDYLDELDPTAASSTNGAVNGVNTAQNERPQPELPDTTLLFKRYSEGGKMINVFDWFESFALELENRKEQTNGKSKANGVTLVEYASAEEVQTDVEIEEEEGEKWRMGVQARFIRALHELDYLGFIKHTNRKPDHILKTVFDLAG</sequence>
<comment type="similarity">
    <text evidence="2">Belongs to the ORC3 family.</text>
</comment>
<feature type="compositionally biased region" description="Low complexity" evidence="6">
    <location>
        <begin position="400"/>
        <end position="411"/>
    </location>
</feature>
<feature type="region of interest" description="Disordered" evidence="6">
    <location>
        <begin position="19"/>
        <end position="45"/>
    </location>
</feature>
<dbReference type="EMBL" id="KL197721">
    <property type="protein sequence ID" value="KDQ56641.1"/>
    <property type="molecule type" value="Genomic_DNA"/>
</dbReference>
<keyword evidence="10" id="KW-1185">Reference proteome</keyword>
<feature type="domain" description="Origin recognition complex subunit 3 winged helix C-terminal" evidence="8">
    <location>
        <begin position="606"/>
        <end position="757"/>
    </location>
</feature>
<dbReference type="GO" id="GO:0003688">
    <property type="term" value="F:DNA replication origin binding"/>
    <property type="evidence" value="ECO:0007669"/>
    <property type="project" value="TreeGrafter"/>
</dbReference>
<dbReference type="Pfam" id="PF18137">
    <property type="entry name" value="WHD_ORC"/>
    <property type="match status" value="1"/>
</dbReference>
<dbReference type="AlphaFoldDB" id="A0A067Q209"/>
<proteinExistence type="inferred from homology"/>
<dbReference type="Pfam" id="PF07034">
    <property type="entry name" value="ORC3_N"/>
    <property type="match status" value="1"/>
</dbReference>
<dbReference type="InterPro" id="IPR020795">
    <property type="entry name" value="ORC3"/>
</dbReference>
<evidence type="ECO:0000256" key="5">
    <source>
        <dbReference type="ARBA" id="ARBA00023242"/>
    </source>
</evidence>
<dbReference type="STRING" id="933084.A0A067Q209"/>
<feature type="compositionally biased region" description="Pro residues" evidence="6">
    <location>
        <begin position="390"/>
        <end position="399"/>
    </location>
</feature>
<evidence type="ECO:0000256" key="4">
    <source>
        <dbReference type="ARBA" id="ARBA00023125"/>
    </source>
</evidence>
<feature type="domain" description="Origin recognition complex subunit 3 N-terminal" evidence="7">
    <location>
        <begin position="46"/>
        <end position="352"/>
    </location>
</feature>
<keyword evidence="5" id="KW-0539">Nucleus</keyword>
<evidence type="ECO:0000256" key="2">
    <source>
        <dbReference type="ARBA" id="ARBA00010977"/>
    </source>
</evidence>
<evidence type="ECO:0000259" key="7">
    <source>
        <dbReference type="Pfam" id="PF07034"/>
    </source>
</evidence>
<evidence type="ECO:0000256" key="6">
    <source>
        <dbReference type="SAM" id="MobiDB-lite"/>
    </source>
</evidence>
<evidence type="ECO:0000256" key="1">
    <source>
        <dbReference type="ARBA" id="ARBA00004123"/>
    </source>
</evidence>
<dbReference type="PANTHER" id="PTHR12748">
    <property type="entry name" value="ORIGIN RECOGNITION COMPLEX SUBUNIT 3"/>
    <property type="match status" value="1"/>
</dbReference>
<name>A0A067Q209_9AGAM</name>
<gene>
    <name evidence="9" type="ORF">JAAARDRAFT_36119</name>
</gene>
<organism evidence="9 10">
    <name type="scientific">Jaapia argillacea MUCL 33604</name>
    <dbReference type="NCBI Taxonomy" id="933084"/>
    <lineage>
        <taxon>Eukaryota</taxon>
        <taxon>Fungi</taxon>
        <taxon>Dikarya</taxon>
        <taxon>Basidiomycota</taxon>
        <taxon>Agaricomycotina</taxon>
        <taxon>Agaricomycetes</taxon>
        <taxon>Agaricomycetidae</taxon>
        <taxon>Jaapiales</taxon>
        <taxon>Jaapiaceae</taxon>
        <taxon>Jaapia</taxon>
    </lineage>
</organism>
<evidence type="ECO:0000259" key="8">
    <source>
        <dbReference type="Pfam" id="PF18137"/>
    </source>
</evidence>
<dbReference type="GO" id="GO:0006270">
    <property type="term" value="P:DNA replication initiation"/>
    <property type="evidence" value="ECO:0007669"/>
    <property type="project" value="TreeGrafter"/>
</dbReference>
<evidence type="ECO:0000313" key="9">
    <source>
        <dbReference type="EMBL" id="KDQ56641.1"/>
    </source>
</evidence>
<accession>A0A067Q209</accession>
<comment type="subcellular location">
    <subcellularLocation>
        <location evidence="1">Nucleus</location>
    </subcellularLocation>
</comment>
<keyword evidence="4" id="KW-0238">DNA-binding</keyword>
<dbReference type="GO" id="GO:0005656">
    <property type="term" value="C:nuclear pre-replicative complex"/>
    <property type="evidence" value="ECO:0007669"/>
    <property type="project" value="TreeGrafter"/>
</dbReference>
<dbReference type="InterPro" id="IPR045667">
    <property type="entry name" value="ORC3_N"/>
</dbReference>
<dbReference type="PANTHER" id="PTHR12748:SF0">
    <property type="entry name" value="ORIGIN RECOGNITION COMPLEX SUBUNIT 3"/>
    <property type="match status" value="1"/>
</dbReference>
<keyword evidence="3" id="KW-0235">DNA replication</keyword>
<reference evidence="10" key="1">
    <citation type="journal article" date="2014" name="Proc. Natl. Acad. Sci. U.S.A.">
        <title>Extensive sampling of basidiomycete genomes demonstrates inadequacy of the white-rot/brown-rot paradigm for wood decay fungi.</title>
        <authorList>
            <person name="Riley R."/>
            <person name="Salamov A.A."/>
            <person name="Brown D.W."/>
            <person name="Nagy L.G."/>
            <person name="Floudas D."/>
            <person name="Held B.W."/>
            <person name="Levasseur A."/>
            <person name="Lombard V."/>
            <person name="Morin E."/>
            <person name="Otillar R."/>
            <person name="Lindquist E.A."/>
            <person name="Sun H."/>
            <person name="LaButti K.M."/>
            <person name="Schmutz J."/>
            <person name="Jabbour D."/>
            <person name="Luo H."/>
            <person name="Baker S.E."/>
            <person name="Pisabarro A.G."/>
            <person name="Walton J.D."/>
            <person name="Blanchette R.A."/>
            <person name="Henrissat B."/>
            <person name="Martin F."/>
            <person name="Cullen D."/>
            <person name="Hibbett D.S."/>
            <person name="Grigoriev I.V."/>
        </authorList>
    </citation>
    <scope>NUCLEOTIDE SEQUENCE [LARGE SCALE GENOMIC DNA]</scope>
    <source>
        <strain evidence="10">MUCL 33604</strain>
    </source>
</reference>
<feature type="region of interest" description="Disordered" evidence="6">
    <location>
        <begin position="387"/>
        <end position="411"/>
    </location>
</feature>